<dbReference type="OrthoDB" id="5983950at2759"/>
<reference evidence="1" key="1">
    <citation type="submission" date="2021-10" db="EMBL/GenBank/DDBJ databases">
        <title>Tropical sea cucumber genome reveals ecological adaptation and Cuvierian tubules defense mechanism.</title>
        <authorList>
            <person name="Chen T."/>
        </authorList>
    </citation>
    <scope>NUCLEOTIDE SEQUENCE</scope>
    <source>
        <strain evidence="1">Nanhai2018</strain>
        <tissue evidence="1">Muscle</tissue>
    </source>
</reference>
<dbReference type="Proteomes" id="UP001152320">
    <property type="component" value="Chromosome 16"/>
</dbReference>
<gene>
    <name evidence="1" type="ORF">HOLleu_32731</name>
</gene>
<evidence type="ECO:0000313" key="1">
    <source>
        <dbReference type="EMBL" id="KAJ8027559.1"/>
    </source>
</evidence>
<organism evidence="1 2">
    <name type="scientific">Holothuria leucospilota</name>
    <name type="common">Black long sea cucumber</name>
    <name type="synonym">Mertensiothuria leucospilota</name>
    <dbReference type="NCBI Taxonomy" id="206669"/>
    <lineage>
        <taxon>Eukaryota</taxon>
        <taxon>Metazoa</taxon>
        <taxon>Echinodermata</taxon>
        <taxon>Eleutherozoa</taxon>
        <taxon>Echinozoa</taxon>
        <taxon>Holothuroidea</taxon>
        <taxon>Aspidochirotacea</taxon>
        <taxon>Aspidochirotida</taxon>
        <taxon>Holothuriidae</taxon>
        <taxon>Holothuria</taxon>
    </lineage>
</organism>
<protein>
    <submittedName>
        <fullName evidence="1">Uncharacterized protein</fullName>
    </submittedName>
</protein>
<dbReference type="EMBL" id="JAIZAY010000016">
    <property type="protein sequence ID" value="KAJ8027559.1"/>
    <property type="molecule type" value="Genomic_DNA"/>
</dbReference>
<dbReference type="AlphaFoldDB" id="A0A9Q1BJ94"/>
<keyword evidence="2" id="KW-1185">Reference proteome</keyword>
<evidence type="ECO:0000313" key="2">
    <source>
        <dbReference type="Proteomes" id="UP001152320"/>
    </source>
</evidence>
<accession>A0A9Q1BJ94</accession>
<name>A0A9Q1BJ94_HOLLE</name>
<proteinExistence type="predicted"/>
<sequence length="116" mass="13232">MGYPDRFSNDVIPRLGGMHSLVSFVKFSATLMENSGLSNVMTDVFGGMNEMLIGKKFPQNLFAVGMLAEEMIRYYFAAGRVHYARHYTCYLRSMEALPPDVLSRFMGGEHVMRHQR</sequence>
<comment type="caution">
    <text evidence="1">The sequence shown here is derived from an EMBL/GenBank/DDBJ whole genome shotgun (WGS) entry which is preliminary data.</text>
</comment>